<evidence type="ECO:0000256" key="6">
    <source>
        <dbReference type="ARBA" id="ARBA00023306"/>
    </source>
</evidence>
<dbReference type="GO" id="GO:0005654">
    <property type="term" value="C:nucleoplasm"/>
    <property type="evidence" value="ECO:0007669"/>
    <property type="project" value="TreeGrafter"/>
</dbReference>
<keyword evidence="6" id="KW-0131">Cell cycle</keyword>
<dbReference type="GO" id="GO:0000776">
    <property type="term" value="C:kinetochore"/>
    <property type="evidence" value="ECO:0007669"/>
    <property type="project" value="TreeGrafter"/>
</dbReference>
<dbReference type="InterPro" id="IPR045091">
    <property type="entry name" value="Mad2-like"/>
</dbReference>
<dbReference type="OrthoDB" id="1806at2759"/>
<comment type="subcellular location">
    <subcellularLocation>
        <location evidence="1">Nucleus</location>
    </subcellularLocation>
</comment>
<dbReference type="Gene3D" id="3.30.900.10">
    <property type="entry name" value="HORMA domain"/>
    <property type="match status" value="1"/>
</dbReference>
<keyword evidence="4" id="KW-0498">Mitosis</keyword>
<keyword evidence="9" id="KW-1185">Reference proteome</keyword>
<keyword evidence="3" id="KW-0132">Cell division</keyword>
<dbReference type="PROSITE" id="PS50815">
    <property type="entry name" value="HORMA"/>
    <property type="match status" value="1"/>
</dbReference>
<evidence type="ECO:0000313" key="8">
    <source>
        <dbReference type="EMBL" id="KAG8227721.1"/>
    </source>
</evidence>
<dbReference type="GO" id="GO:0051301">
    <property type="term" value="P:cell division"/>
    <property type="evidence" value="ECO:0007669"/>
    <property type="project" value="UniProtKB-KW"/>
</dbReference>
<reference evidence="8" key="2">
    <citation type="submission" date="2017-10" db="EMBL/GenBank/DDBJ databases">
        <title>Ladona fulva Genome sequencing and assembly.</title>
        <authorList>
            <person name="Murali S."/>
            <person name="Richards S."/>
            <person name="Bandaranaike D."/>
            <person name="Bellair M."/>
            <person name="Blankenburg K."/>
            <person name="Chao H."/>
            <person name="Dinh H."/>
            <person name="Doddapaneni H."/>
            <person name="Dugan-Rocha S."/>
            <person name="Elkadiri S."/>
            <person name="Gnanaolivu R."/>
            <person name="Hernandez B."/>
            <person name="Skinner E."/>
            <person name="Javaid M."/>
            <person name="Lee S."/>
            <person name="Li M."/>
            <person name="Ming W."/>
            <person name="Munidasa M."/>
            <person name="Muniz J."/>
            <person name="Nguyen L."/>
            <person name="Hughes D."/>
            <person name="Osuji N."/>
            <person name="Pu L.-L."/>
            <person name="Puazo M."/>
            <person name="Qu C."/>
            <person name="Quiroz J."/>
            <person name="Raj R."/>
            <person name="Weissenberger G."/>
            <person name="Xin Y."/>
            <person name="Zou X."/>
            <person name="Han Y."/>
            <person name="Worley K."/>
            <person name="Muzny D."/>
            <person name="Gibbs R."/>
        </authorList>
    </citation>
    <scope>NUCLEOTIDE SEQUENCE</scope>
    <source>
        <strain evidence="8">Sampled in the wild</strain>
    </source>
</reference>
<protein>
    <recommendedName>
        <fullName evidence="7">HORMA domain-containing protein</fullName>
    </recommendedName>
</protein>
<dbReference type="AlphaFoldDB" id="A0A8K0NZE7"/>
<comment type="caution">
    <text evidence="8">The sequence shown here is derived from an EMBL/GenBank/DDBJ whole genome shotgun (WGS) entry which is preliminary data.</text>
</comment>
<evidence type="ECO:0000313" key="9">
    <source>
        <dbReference type="Proteomes" id="UP000792457"/>
    </source>
</evidence>
<dbReference type="GO" id="GO:0005737">
    <property type="term" value="C:cytoplasm"/>
    <property type="evidence" value="ECO:0007669"/>
    <property type="project" value="TreeGrafter"/>
</dbReference>
<accession>A0A8K0NZE7</accession>
<name>A0A8K0NZE7_LADFU</name>
<dbReference type="InterPro" id="IPR003511">
    <property type="entry name" value="HORMA_dom"/>
</dbReference>
<dbReference type="Proteomes" id="UP000792457">
    <property type="component" value="Unassembled WGS sequence"/>
</dbReference>
<dbReference type="SUPFAM" id="SSF56019">
    <property type="entry name" value="The spindle assembly checkpoint protein mad2"/>
    <property type="match status" value="1"/>
</dbReference>
<feature type="domain" description="HORMA" evidence="7">
    <location>
        <begin position="1"/>
        <end position="182"/>
    </location>
</feature>
<proteinExistence type="inferred from homology"/>
<keyword evidence="5" id="KW-0539">Nucleus</keyword>
<dbReference type="PANTHER" id="PTHR11842">
    <property type="entry name" value="MITOTIC SPINDLE ASSEMBLY CHECKPOINT PROTEIN MAD2"/>
    <property type="match status" value="1"/>
</dbReference>
<evidence type="ECO:0000256" key="2">
    <source>
        <dbReference type="ARBA" id="ARBA00010348"/>
    </source>
</evidence>
<dbReference type="PANTHER" id="PTHR11842:SF11">
    <property type="entry name" value="MITOTIC SPINDLE ASSEMBLY CHECKPOINT PROTEIN MAD2A"/>
    <property type="match status" value="1"/>
</dbReference>
<evidence type="ECO:0000256" key="4">
    <source>
        <dbReference type="ARBA" id="ARBA00022776"/>
    </source>
</evidence>
<sequence length="189" mass="21449">MSTFFISDYGINSILFQRGIYPSETFNPVEKYGLTILVSSDEGIKHFLNSVLSQIKEWLVEKKVQKLTMVITNVNTKEVLERWDFSVKYEGKKPTDGGPEVGNKPLKEIQKEIQDVIRQITATVTFLPLLDCVCSFDVLIHTLDDVIVPDLWSETGPCIMANSQEVRLRTFSTSLHKMETIVSYKAEGP</sequence>
<dbReference type="GO" id="GO:0007094">
    <property type="term" value="P:mitotic spindle assembly checkpoint signaling"/>
    <property type="evidence" value="ECO:0007669"/>
    <property type="project" value="TreeGrafter"/>
</dbReference>
<evidence type="ECO:0000259" key="7">
    <source>
        <dbReference type="PROSITE" id="PS50815"/>
    </source>
</evidence>
<comment type="similarity">
    <text evidence="2">Belongs to the MAD2 family.</text>
</comment>
<reference evidence="8" key="1">
    <citation type="submission" date="2013-04" db="EMBL/GenBank/DDBJ databases">
        <authorList>
            <person name="Qu J."/>
            <person name="Murali S.C."/>
            <person name="Bandaranaike D."/>
            <person name="Bellair M."/>
            <person name="Blankenburg K."/>
            <person name="Chao H."/>
            <person name="Dinh H."/>
            <person name="Doddapaneni H."/>
            <person name="Downs B."/>
            <person name="Dugan-Rocha S."/>
            <person name="Elkadiri S."/>
            <person name="Gnanaolivu R.D."/>
            <person name="Hernandez B."/>
            <person name="Javaid M."/>
            <person name="Jayaseelan J.C."/>
            <person name="Lee S."/>
            <person name="Li M."/>
            <person name="Ming W."/>
            <person name="Munidasa M."/>
            <person name="Muniz J."/>
            <person name="Nguyen L."/>
            <person name="Ongeri F."/>
            <person name="Osuji N."/>
            <person name="Pu L.-L."/>
            <person name="Puazo M."/>
            <person name="Qu C."/>
            <person name="Quiroz J."/>
            <person name="Raj R."/>
            <person name="Weissenberger G."/>
            <person name="Xin Y."/>
            <person name="Zou X."/>
            <person name="Han Y."/>
            <person name="Richards S."/>
            <person name="Worley K."/>
            <person name="Muzny D."/>
            <person name="Gibbs R."/>
        </authorList>
    </citation>
    <scope>NUCLEOTIDE SEQUENCE</scope>
    <source>
        <strain evidence="8">Sampled in the wild</strain>
    </source>
</reference>
<dbReference type="EMBL" id="KZ308335">
    <property type="protein sequence ID" value="KAG8227721.1"/>
    <property type="molecule type" value="Genomic_DNA"/>
</dbReference>
<organism evidence="8 9">
    <name type="scientific">Ladona fulva</name>
    <name type="common">Scarce chaser dragonfly</name>
    <name type="synonym">Libellula fulva</name>
    <dbReference type="NCBI Taxonomy" id="123851"/>
    <lineage>
        <taxon>Eukaryota</taxon>
        <taxon>Metazoa</taxon>
        <taxon>Ecdysozoa</taxon>
        <taxon>Arthropoda</taxon>
        <taxon>Hexapoda</taxon>
        <taxon>Insecta</taxon>
        <taxon>Pterygota</taxon>
        <taxon>Palaeoptera</taxon>
        <taxon>Odonata</taxon>
        <taxon>Epiprocta</taxon>
        <taxon>Anisoptera</taxon>
        <taxon>Libelluloidea</taxon>
        <taxon>Libellulidae</taxon>
        <taxon>Ladona</taxon>
    </lineage>
</organism>
<dbReference type="Pfam" id="PF02301">
    <property type="entry name" value="HORMA"/>
    <property type="match status" value="1"/>
</dbReference>
<evidence type="ECO:0000256" key="1">
    <source>
        <dbReference type="ARBA" id="ARBA00004123"/>
    </source>
</evidence>
<evidence type="ECO:0000256" key="3">
    <source>
        <dbReference type="ARBA" id="ARBA00022618"/>
    </source>
</evidence>
<dbReference type="InterPro" id="IPR036570">
    <property type="entry name" value="HORMA_dom_sf"/>
</dbReference>
<evidence type="ECO:0000256" key="5">
    <source>
        <dbReference type="ARBA" id="ARBA00023242"/>
    </source>
</evidence>
<gene>
    <name evidence="8" type="ORF">J437_LFUL008003</name>
</gene>